<feature type="transmembrane region" description="Helical" evidence="1">
    <location>
        <begin position="79"/>
        <end position="101"/>
    </location>
</feature>
<dbReference type="Proteomes" id="UP000020077">
    <property type="component" value="Unassembled WGS sequence"/>
</dbReference>
<dbReference type="AlphaFoldDB" id="A0A084Y689"/>
<gene>
    <name evidence="2" type="ORF">AW09_004676</name>
</gene>
<organism evidence="2 3">
    <name type="scientific">Candidatus Accumulibacter phosphatis</name>
    <dbReference type="NCBI Taxonomy" id="327160"/>
    <lineage>
        <taxon>Bacteria</taxon>
        <taxon>Pseudomonadati</taxon>
        <taxon>Pseudomonadota</taxon>
        <taxon>Betaproteobacteria</taxon>
        <taxon>Candidatus Accumulibacter</taxon>
    </lineage>
</organism>
<accession>A0A084Y689</accession>
<dbReference type="InterPro" id="IPR035362">
    <property type="entry name" value="KleE"/>
</dbReference>
<sequence length="106" mass="11877">MTNIIQFPRSDSPADDLAPLKLQARPIDGAGGGGILSNVVKVVWVATVLVWPVMKWVLSFDVLFQFSRMLYQWSTPGGYAMWTFVLHFSVLVLLTCFVSLYKPRGI</sequence>
<proteinExistence type="predicted"/>
<evidence type="ECO:0000256" key="1">
    <source>
        <dbReference type="SAM" id="Phobius"/>
    </source>
</evidence>
<dbReference type="Pfam" id="PF17394">
    <property type="entry name" value="KleE"/>
    <property type="match status" value="1"/>
</dbReference>
<reference evidence="2 3" key="1">
    <citation type="submission" date="2014-02" db="EMBL/GenBank/DDBJ databases">
        <title>Expanding our view of genomic diversity in Candidatus Accumulibacter clades.</title>
        <authorList>
            <person name="Skennerton C.T."/>
            <person name="Barr J.J."/>
            <person name="Slater F.R."/>
            <person name="Bond P.L."/>
            <person name="Tyson G.W."/>
        </authorList>
    </citation>
    <scope>NUCLEOTIDE SEQUENCE [LARGE SCALE GENOMIC DNA]</scope>
    <source>
        <strain evidence="3">BA-91</strain>
    </source>
</reference>
<comment type="caution">
    <text evidence="2">The sequence shown here is derived from an EMBL/GenBank/DDBJ whole genome shotgun (WGS) entry which is preliminary data.</text>
</comment>
<keyword evidence="1" id="KW-0812">Transmembrane</keyword>
<dbReference type="EMBL" id="JDVG02000735">
    <property type="protein sequence ID" value="KFB70233.1"/>
    <property type="molecule type" value="Genomic_DNA"/>
</dbReference>
<name>A0A084Y689_9PROT</name>
<feature type="transmembrane region" description="Helical" evidence="1">
    <location>
        <begin position="42"/>
        <end position="59"/>
    </location>
</feature>
<protein>
    <recommendedName>
        <fullName evidence="4">Protein kleE</fullName>
    </recommendedName>
</protein>
<keyword evidence="1" id="KW-1133">Transmembrane helix</keyword>
<evidence type="ECO:0000313" key="3">
    <source>
        <dbReference type="Proteomes" id="UP000020077"/>
    </source>
</evidence>
<evidence type="ECO:0000313" key="2">
    <source>
        <dbReference type="EMBL" id="KFB70233.1"/>
    </source>
</evidence>
<keyword evidence="1" id="KW-0472">Membrane</keyword>
<evidence type="ECO:0008006" key="4">
    <source>
        <dbReference type="Google" id="ProtNLM"/>
    </source>
</evidence>